<dbReference type="AlphaFoldDB" id="A0A6J7HVJ1"/>
<gene>
    <name evidence="2" type="ORF">UFOPK3662_00680</name>
</gene>
<evidence type="ECO:0000313" key="2">
    <source>
        <dbReference type="EMBL" id="CAB4922103.1"/>
    </source>
</evidence>
<dbReference type="InterPro" id="IPR027417">
    <property type="entry name" value="P-loop_NTPase"/>
</dbReference>
<dbReference type="Gene3D" id="3.40.50.300">
    <property type="entry name" value="P-loop containing nucleotide triphosphate hydrolases"/>
    <property type="match status" value="1"/>
</dbReference>
<proteinExistence type="predicted"/>
<evidence type="ECO:0000256" key="1">
    <source>
        <dbReference type="SAM" id="MobiDB-lite"/>
    </source>
</evidence>
<dbReference type="EMBL" id="CAFBMW010000004">
    <property type="protein sequence ID" value="CAB4922103.1"/>
    <property type="molecule type" value="Genomic_DNA"/>
</dbReference>
<reference evidence="2" key="1">
    <citation type="submission" date="2020-05" db="EMBL/GenBank/DDBJ databases">
        <authorList>
            <person name="Chiriac C."/>
            <person name="Salcher M."/>
            <person name="Ghai R."/>
            <person name="Kavagutti S V."/>
        </authorList>
    </citation>
    <scope>NUCLEOTIDE SEQUENCE</scope>
</reference>
<protein>
    <submittedName>
        <fullName evidence="2">Unannotated protein</fullName>
    </submittedName>
</protein>
<name>A0A6J7HVJ1_9ZZZZ</name>
<dbReference type="SUPFAM" id="SSF52540">
    <property type="entry name" value="P-loop containing nucleoside triphosphate hydrolases"/>
    <property type="match status" value="1"/>
</dbReference>
<sequence length="376" mass="41771">MPTSPAQPVEKPGTPLVLVSGSGRSGTSSLAGALKRLGLHVPQPEVEASETNPRGFYEPQWVIDFHKRHLKELALFNIDSRPAAVDLVARYVESGVPTAELHEWLSGQLALPEVVGEQVVVKDPHAFWFAQVWEQVTAELDVDLRWLTALRHPAEVVGSRDIAYLSSQSDDLRLTKETSNVAGWVHAALLTEQAGRGSKRAFVRYTDLLADWRAALTPVRQQLDLALNTDLGAPASERGHHPVDDFIEPSMRKSQLTWDDVRTPDWLREMAENVWELLGVLTEDPHDADTMHALDRVHEDYDARYAEAVALTFDHTRAESTLAAREARDAQRATLQQLRRDLDAARRDGSAGAPAVGGREAAAILRRAVVRRVTRR</sequence>
<feature type="region of interest" description="Disordered" evidence="1">
    <location>
        <begin position="1"/>
        <end position="24"/>
    </location>
</feature>
<organism evidence="2">
    <name type="scientific">freshwater metagenome</name>
    <dbReference type="NCBI Taxonomy" id="449393"/>
    <lineage>
        <taxon>unclassified sequences</taxon>
        <taxon>metagenomes</taxon>
        <taxon>ecological metagenomes</taxon>
    </lineage>
</organism>
<accession>A0A6J7HVJ1</accession>